<evidence type="ECO:0000313" key="1">
    <source>
        <dbReference type="EMBL" id="PXF39440.1"/>
    </source>
</evidence>
<reference evidence="1 2" key="1">
    <citation type="journal article" date="2018" name="Mol. Biol. Evol.">
        <title>Analysis of the draft genome of the red seaweed Gracilariopsis chorda provides insights into genome size evolution in Rhodophyta.</title>
        <authorList>
            <person name="Lee J."/>
            <person name="Yang E.C."/>
            <person name="Graf L."/>
            <person name="Yang J.H."/>
            <person name="Qiu H."/>
            <person name="Zel Zion U."/>
            <person name="Chan C.X."/>
            <person name="Stephens T.G."/>
            <person name="Weber A.P.M."/>
            <person name="Boo G.H."/>
            <person name="Boo S.M."/>
            <person name="Kim K.M."/>
            <person name="Shin Y."/>
            <person name="Jung M."/>
            <person name="Lee S.J."/>
            <person name="Yim H.S."/>
            <person name="Lee J.H."/>
            <person name="Bhattacharya D."/>
            <person name="Yoon H.S."/>
        </authorList>
    </citation>
    <scope>NUCLEOTIDE SEQUENCE [LARGE SCALE GENOMIC DNA]</scope>
    <source>
        <strain evidence="1 2">SKKU-2015</strain>
        <tissue evidence="1">Whole body</tissue>
    </source>
</reference>
<sequence length="66" mass="7752">MKMKQGDKSLKKVHLPQVIYSSEVTTDVRRYRKRYALLGHIAHVIAKEINHLLAAIRDLTRRNTRI</sequence>
<dbReference type="AlphaFoldDB" id="A0A2V3IE17"/>
<evidence type="ECO:0000313" key="2">
    <source>
        <dbReference type="Proteomes" id="UP000247409"/>
    </source>
</evidence>
<comment type="caution">
    <text evidence="1">The sequence shown here is derived from an EMBL/GenBank/DDBJ whole genome shotgun (WGS) entry which is preliminary data.</text>
</comment>
<dbReference type="EMBL" id="NBIV01000989">
    <property type="protein sequence ID" value="PXF39440.1"/>
    <property type="molecule type" value="Genomic_DNA"/>
</dbReference>
<organism evidence="1 2">
    <name type="scientific">Gracilariopsis chorda</name>
    <dbReference type="NCBI Taxonomy" id="448386"/>
    <lineage>
        <taxon>Eukaryota</taxon>
        <taxon>Rhodophyta</taxon>
        <taxon>Florideophyceae</taxon>
        <taxon>Rhodymeniophycidae</taxon>
        <taxon>Gracilariales</taxon>
        <taxon>Gracilariaceae</taxon>
        <taxon>Gracilariopsis</taxon>
    </lineage>
</organism>
<proteinExistence type="predicted"/>
<keyword evidence="2" id="KW-1185">Reference proteome</keyword>
<gene>
    <name evidence="1" type="ORF">BWQ96_10875</name>
</gene>
<accession>A0A2V3IE17</accession>
<name>A0A2V3IE17_9FLOR</name>
<dbReference type="Proteomes" id="UP000247409">
    <property type="component" value="Unassembled WGS sequence"/>
</dbReference>
<protein>
    <submittedName>
        <fullName evidence="1">Uncharacterized protein</fullName>
    </submittedName>
</protein>